<feature type="domain" description="CCHC-type" evidence="3">
    <location>
        <begin position="379"/>
        <end position="394"/>
    </location>
</feature>
<reference evidence="5" key="1">
    <citation type="submission" date="2025-08" db="UniProtKB">
        <authorList>
            <consortium name="RefSeq"/>
        </authorList>
    </citation>
    <scope>IDENTIFICATION</scope>
    <source>
        <tissue evidence="5">Whole sample</tissue>
    </source>
</reference>
<dbReference type="PROSITE" id="PS50158">
    <property type="entry name" value="ZF_CCHC"/>
    <property type="match status" value="1"/>
</dbReference>
<dbReference type="OrthoDB" id="10065368at2759"/>
<evidence type="ECO:0000313" key="5">
    <source>
        <dbReference type="RefSeq" id="XP_022294877.1"/>
    </source>
</evidence>
<protein>
    <submittedName>
        <fullName evidence="5">Uncharacterized protein LOC111104992</fullName>
    </submittedName>
</protein>
<feature type="compositionally biased region" description="Basic residues" evidence="2">
    <location>
        <begin position="386"/>
        <end position="398"/>
    </location>
</feature>
<dbReference type="KEGG" id="cvn:111104992"/>
<dbReference type="AlphaFoldDB" id="A0A8B8AU63"/>
<evidence type="ECO:0000259" key="3">
    <source>
        <dbReference type="PROSITE" id="PS50158"/>
    </source>
</evidence>
<dbReference type="GO" id="GO:0008270">
    <property type="term" value="F:zinc ion binding"/>
    <property type="evidence" value="ECO:0007669"/>
    <property type="project" value="UniProtKB-KW"/>
</dbReference>
<organism evidence="4 5">
    <name type="scientific">Crassostrea virginica</name>
    <name type="common">Eastern oyster</name>
    <dbReference type="NCBI Taxonomy" id="6565"/>
    <lineage>
        <taxon>Eukaryota</taxon>
        <taxon>Metazoa</taxon>
        <taxon>Spiralia</taxon>
        <taxon>Lophotrochozoa</taxon>
        <taxon>Mollusca</taxon>
        <taxon>Bivalvia</taxon>
        <taxon>Autobranchia</taxon>
        <taxon>Pteriomorphia</taxon>
        <taxon>Ostreida</taxon>
        <taxon>Ostreoidea</taxon>
        <taxon>Ostreidae</taxon>
        <taxon>Crassostrea</taxon>
    </lineage>
</organism>
<evidence type="ECO:0000313" key="4">
    <source>
        <dbReference type="Proteomes" id="UP000694844"/>
    </source>
</evidence>
<sequence length="407" mass="45353">MAELTEEMLEVRSKLMMAPLDVLKGILEEFGESVDTSKGRLVVAMQADRFFMKEMESDQSATTLLSVKHTLADTAPKGLETTLSTSALKTETESMKDTKPFVRSQEEVKKENHAAVKLHKDFKISGQIDCKAGISYTSLIRQIETGKQKGYSEVDIIDGVIKAVVPSSSLRSYLDGRPDINLATLRSILRGHYAEKNATELYSELASATQNPKENPNDFLLRVMDLRNRILFASQEDSNELKYSPELVAGLFRRTVYTGLRDTTLRHEMRKHLDNVAISDAALMHELNQIIIQESERQSKLQSKHSVSQISCTSLEINSVKEAVKNDLASEIKSLRLEMTKLKELVGCSQSDVRAKPTNSRSRPGCDVCQSTGKHCDHCWTCGGSGHRRQHCPNKKPHPSGNRSGSS</sequence>
<accession>A0A8B8AU63</accession>
<keyword evidence="4" id="KW-1185">Reference proteome</keyword>
<dbReference type="InterPro" id="IPR001878">
    <property type="entry name" value="Znf_CCHC"/>
</dbReference>
<keyword evidence="1" id="KW-0862">Zinc</keyword>
<feature type="region of interest" description="Disordered" evidence="2">
    <location>
        <begin position="384"/>
        <end position="407"/>
    </location>
</feature>
<dbReference type="GO" id="GO:0003676">
    <property type="term" value="F:nucleic acid binding"/>
    <property type="evidence" value="ECO:0007669"/>
    <property type="project" value="InterPro"/>
</dbReference>
<dbReference type="GeneID" id="111104992"/>
<name>A0A8B8AU63_CRAVI</name>
<evidence type="ECO:0000256" key="1">
    <source>
        <dbReference type="PROSITE-ProRule" id="PRU00047"/>
    </source>
</evidence>
<keyword evidence="1" id="KW-0863">Zinc-finger</keyword>
<proteinExistence type="predicted"/>
<evidence type="ECO:0000256" key="2">
    <source>
        <dbReference type="SAM" id="MobiDB-lite"/>
    </source>
</evidence>
<dbReference type="RefSeq" id="XP_022294877.1">
    <property type="nucleotide sequence ID" value="XM_022439169.1"/>
</dbReference>
<dbReference type="Proteomes" id="UP000694844">
    <property type="component" value="Chromosome 7"/>
</dbReference>
<keyword evidence="1" id="KW-0479">Metal-binding</keyword>
<gene>
    <name evidence="5" type="primary">LOC111104992</name>
</gene>